<accession>A0A067YIY8</accession>
<reference evidence="1 2" key="1">
    <citation type="journal article" date="2014" name="BMC Genomics">
        <title>Genome sequences characterizing five mutations in RNA polymerase and major capsid of phages [greek small letter phi]A318 and [greek small letter phi]As51 of Vibrio alginolyticus with different burst efficiencies.</title>
        <authorList>
            <person name="Liu W."/>
            <person name="Lin Y.R."/>
            <person name="Lu M.W."/>
            <person name="Sung P.J."/>
            <person name="Wang W.H."/>
            <person name="Lin C.S."/>
        </authorList>
    </citation>
    <scope>NUCLEOTIDE SEQUENCE [LARGE SCALE GENOMIC DNA]</scope>
    <source>
        <strain evidence="1">AS51</strain>
    </source>
</reference>
<evidence type="ECO:0000313" key="1">
    <source>
        <dbReference type="EMBL" id="AHC94063.1"/>
    </source>
</evidence>
<dbReference type="KEGG" id="vg:54973871"/>
<dbReference type="Proteomes" id="UP000027482">
    <property type="component" value="Segment"/>
</dbReference>
<name>A0A067YIY8_9CAUD</name>
<protein>
    <submittedName>
        <fullName evidence="1">Uncharacterized protein</fullName>
    </submittedName>
</protein>
<evidence type="ECO:0000313" key="2">
    <source>
        <dbReference type="Proteomes" id="UP000027482"/>
    </source>
</evidence>
<dbReference type="InterPro" id="IPR027417">
    <property type="entry name" value="P-loop_NTPase"/>
</dbReference>
<dbReference type="RefSeq" id="YP_009783887.1">
    <property type="nucleotide sequence ID" value="NC_047737.1"/>
</dbReference>
<organism evidence="1 2">
    <name type="scientific">Vibrio phage AS51</name>
    <dbReference type="NCBI Taxonomy" id="1434127"/>
    <lineage>
        <taxon>Viruses</taxon>
        <taxon>Duplodnaviria</taxon>
        <taxon>Heunggongvirae</taxon>
        <taxon>Uroviricota</taxon>
        <taxon>Caudoviricetes</taxon>
        <taxon>Autographivirales</taxon>
        <taxon>Autosignataviridae</taxon>
        <taxon>Colwellvirinae</taxon>
        <taxon>Kaohsiungvirus</taxon>
        <taxon>Kaohsiungvirus AS51</taxon>
    </lineage>
</organism>
<proteinExistence type="predicted"/>
<dbReference type="GeneID" id="54973871"/>
<dbReference type="Gene3D" id="3.40.50.300">
    <property type="entry name" value="P-loop containing nucleotide triphosphate hydrolases"/>
    <property type="match status" value="1"/>
</dbReference>
<dbReference type="EMBL" id="KF800937">
    <property type="protein sequence ID" value="AHC94063.1"/>
    <property type="molecule type" value="Genomic_DNA"/>
</dbReference>
<sequence>MKLALLGNIKLVYLLFSTQIVDGHKVCAWHILIVSQTIYHMRFGVYMRKVVILNAPPFCGKDTIANLLKEKGFAVTEFKFTMFNIAIAMSGMSKESFMREYNDREQKEKPQEHLGGLSYREFMIHISEDIMKPLFGEDVFGKRAAEACTLAHDSGFDVVFSDGGFIDEVKALNDAGLNVTVIRLHRDGYTYGNDSRRYLYPDFCRSFDITLQEGLPSLAVSEILERLQ</sequence>